<accession>I2F2V5</accession>
<feature type="binding site" evidence="4">
    <location>
        <begin position="67"/>
        <end position="71"/>
    </location>
    <ligand>
        <name>D-ribulose 5-phosphate</name>
        <dbReference type="ChEBI" id="CHEBI:58121"/>
    </ligand>
</feature>
<feature type="binding site" evidence="4">
    <location>
        <position position="137"/>
    </location>
    <ligand>
        <name>D-ribulose 5-phosphate</name>
        <dbReference type="ChEBI" id="CHEBI:58121"/>
    </ligand>
</feature>
<dbReference type="NCBIfam" id="TIGR01120">
    <property type="entry name" value="rpiB"/>
    <property type="match status" value="1"/>
</dbReference>
<dbReference type="InterPro" id="IPR036569">
    <property type="entry name" value="RpiB_LacA_LacB_sf"/>
</dbReference>
<feature type="binding site" evidence="4">
    <location>
        <position position="110"/>
    </location>
    <ligand>
        <name>D-ribulose 5-phosphate</name>
        <dbReference type="ChEBI" id="CHEBI:58121"/>
    </ligand>
</feature>
<dbReference type="STRING" id="660470.Theba_0535"/>
<dbReference type="PANTHER" id="PTHR30345:SF0">
    <property type="entry name" value="DNA DAMAGE-REPAIR_TOLERATION PROTEIN DRT102"/>
    <property type="match status" value="1"/>
</dbReference>
<dbReference type="NCBIfam" id="TIGR00689">
    <property type="entry name" value="rpiB_lacA_lacB"/>
    <property type="match status" value="1"/>
</dbReference>
<sequence>MKIAIGSDHAAYELKSFLVQYVESKGHSVIDHGPESGSLSVDYPDFADKVCKSVTDNDADYGILLCGTGIGMSIAANKHRGIRAALCLFPEMAALSRRHNHANVLVLGGRLIGSELAGWIVDAFLNSSEEGGRHQTRVDKLETDTFENRVNEP</sequence>
<dbReference type="RefSeq" id="WP_006492162.1">
    <property type="nucleotide sequence ID" value="NC_017934.1"/>
</dbReference>
<dbReference type="Pfam" id="PF02502">
    <property type="entry name" value="LacAB_rpiB"/>
    <property type="match status" value="1"/>
</dbReference>
<proteinExistence type="inferred from homology"/>
<feature type="binding site" evidence="4">
    <location>
        <position position="100"/>
    </location>
    <ligand>
        <name>D-ribulose 5-phosphate</name>
        <dbReference type="ChEBI" id="CHEBI:58121"/>
    </ligand>
</feature>
<evidence type="ECO:0000256" key="3">
    <source>
        <dbReference type="PIRSR" id="PIRSR005384-1"/>
    </source>
</evidence>
<keyword evidence="7" id="KW-1185">Reference proteome</keyword>
<protein>
    <submittedName>
        <fullName evidence="6">Ribose 5-phosphate isomerase B</fullName>
    </submittedName>
</protein>
<dbReference type="AlphaFoldDB" id="I2F2V5"/>
<feature type="binding site" evidence="4">
    <location>
        <begin position="8"/>
        <end position="9"/>
    </location>
    <ligand>
        <name>D-ribulose 5-phosphate</name>
        <dbReference type="ChEBI" id="CHEBI:58121"/>
    </ligand>
</feature>
<dbReference type="GO" id="GO:0019316">
    <property type="term" value="P:D-allose catabolic process"/>
    <property type="evidence" value="ECO:0007669"/>
    <property type="project" value="TreeGrafter"/>
</dbReference>
<dbReference type="GeneID" id="87106385"/>
<dbReference type="eggNOG" id="COG0698">
    <property type="taxonomic scope" value="Bacteria"/>
</dbReference>
<feature type="binding site" evidence="4">
    <location>
        <position position="133"/>
    </location>
    <ligand>
        <name>D-ribulose 5-phosphate</name>
        <dbReference type="ChEBI" id="CHEBI:58121"/>
    </ligand>
</feature>
<dbReference type="PIRSF" id="PIRSF005384">
    <property type="entry name" value="RpiB_LacA_B"/>
    <property type="match status" value="1"/>
</dbReference>
<feature type="region of interest" description="Disordered" evidence="5">
    <location>
        <begin position="132"/>
        <end position="153"/>
    </location>
</feature>
<dbReference type="PANTHER" id="PTHR30345">
    <property type="entry name" value="RIBOSE-5-PHOSPHATE ISOMERASE B"/>
    <property type="match status" value="1"/>
</dbReference>
<comment type="similarity">
    <text evidence="1">Belongs to the LacAB/RpiB family.</text>
</comment>
<evidence type="ECO:0000313" key="6">
    <source>
        <dbReference type="EMBL" id="AFK06258.1"/>
    </source>
</evidence>
<evidence type="ECO:0000256" key="1">
    <source>
        <dbReference type="ARBA" id="ARBA00008754"/>
    </source>
</evidence>
<dbReference type="SUPFAM" id="SSF89623">
    <property type="entry name" value="Ribose/Galactose isomerase RpiB/AlsB"/>
    <property type="match status" value="1"/>
</dbReference>
<feature type="active site" description="Proton acceptor" evidence="3">
    <location>
        <position position="66"/>
    </location>
</feature>
<dbReference type="GO" id="GO:0004751">
    <property type="term" value="F:ribose-5-phosphate isomerase activity"/>
    <property type="evidence" value="ECO:0007669"/>
    <property type="project" value="TreeGrafter"/>
</dbReference>
<dbReference type="InterPro" id="IPR004785">
    <property type="entry name" value="RpiB"/>
</dbReference>
<evidence type="ECO:0000313" key="7">
    <source>
        <dbReference type="Proteomes" id="UP000002881"/>
    </source>
</evidence>
<dbReference type="Gene3D" id="3.40.1400.10">
    <property type="entry name" value="Sugar-phosphate isomerase, RpiB/LacA/LacB"/>
    <property type="match status" value="1"/>
</dbReference>
<evidence type="ECO:0000256" key="2">
    <source>
        <dbReference type="ARBA" id="ARBA00023235"/>
    </source>
</evidence>
<evidence type="ECO:0000256" key="4">
    <source>
        <dbReference type="PIRSR" id="PIRSR005384-2"/>
    </source>
</evidence>
<feature type="active site" description="Proton donor" evidence="3">
    <location>
        <position position="99"/>
    </location>
</feature>
<dbReference type="HOGENOM" id="CLU_091396_4_1_0"/>
<dbReference type="KEGG" id="mpg:Theba_0535"/>
<dbReference type="GO" id="GO:0009052">
    <property type="term" value="P:pentose-phosphate shunt, non-oxidative branch"/>
    <property type="evidence" value="ECO:0007669"/>
    <property type="project" value="TreeGrafter"/>
</dbReference>
<reference evidence="6 7" key="1">
    <citation type="journal article" date="2012" name="Genome Biol. Evol.">
        <title>Genome Sequence of the Mesophilic Thermotogales Bacterium Mesotoga prima MesG1.Ag.4.2 Reveals the Largest Thermotogales Genome To Date.</title>
        <authorList>
            <person name="Zhaxybayeva O."/>
            <person name="Swithers K.S."/>
            <person name="Foght J."/>
            <person name="Green A.G."/>
            <person name="Bruce D."/>
            <person name="Detter C."/>
            <person name="Han S."/>
            <person name="Teshima H."/>
            <person name="Han J."/>
            <person name="Woyke T."/>
            <person name="Pitluck S."/>
            <person name="Nolan M."/>
            <person name="Ivanova N."/>
            <person name="Pati A."/>
            <person name="Land M.L."/>
            <person name="Dlutek M."/>
            <person name="Doolittle W.F."/>
            <person name="Noll K.M."/>
            <person name="Nesbo C.L."/>
        </authorList>
    </citation>
    <scope>NUCLEOTIDE SEQUENCE [LARGE SCALE GENOMIC DNA]</scope>
    <source>
        <strain evidence="7">mesG1.Ag.4.2</strain>
    </source>
</reference>
<keyword evidence="2 6" id="KW-0413">Isomerase</keyword>
<dbReference type="InterPro" id="IPR003500">
    <property type="entry name" value="RpiB_LacA_LacB"/>
</dbReference>
<dbReference type="EMBL" id="CP003532">
    <property type="protein sequence ID" value="AFK06258.1"/>
    <property type="molecule type" value="Genomic_DNA"/>
</dbReference>
<dbReference type="NCBIfam" id="NF004051">
    <property type="entry name" value="PRK05571.1"/>
    <property type="match status" value="1"/>
</dbReference>
<evidence type="ECO:0000256" key="5">
    <source>
        <dbReference type="SAM" id="MobiDB-lite"/>
    </source>
</evidence>
<organism evidence="6 7">
    <name type="scientific">Mesotoga prima MesG1.Ag.4.2</name>
    <dbReference type="NCBI Taxonomy" id="660470"/>
    <lineage>
        <taxon>Bacteria</taxon>
        <taxon>Thermotogati</taxon>
        <taxon>Thermotogota</taxon>
        <taxon>Thermotogae</taxon>
        <taxon>Kosmotogales</taxon>
        <taxon>Kosmotogaceae</taxon>
        <taxon>Mesotoga</taxon>
    </lineage>
</organism>
<gene>
    <name evidence="6" type="ORF">Theba_0535</name>
</gene>
<name>I2F2V5_9BACT</name>
<dbReference type="Proteomes" id="UP000002881">
    <property type="component" value="Chromosome"/>
</dbReference>